<evidence type="ECO:0000313" key="4">
    <source>
        <dbReference type="EMBL" id="MBI5248534.1"/>
    </source>
</evidence>
<dbReference type="InterPro" id="IPR027417">
    <property type="entry name" value="P-loop_NTPase"/>
</dbReference>
<organism evidence="4 5">
    <name type="scientific">Desulfomonile tiedjei</name>
    <dbReference type="NCBI Taxonomy" id="2358"/>
    <lineage>
        <taxon>Bacteria</taxon>
        <taxon>Pseudomonadati</taxon>
        <taxon>Thermodesulfobacteriota</taxon>
        <taxon>Desulfomonilia</taxon>
        <taxon>Desulfomonilales</taxon>
        <taxon>Desulfomonilaceae</taxon>
        <taxon>Desulfomonile</taxon>
    </lineage>
</organism>
<dbReference type="Gene3D" id="3.40.50.300">
    <property type="entry name" value="P-loop containing nucleotide triphosphate hydrolases"/>
    <property type="match status" value="2"/>
</dbReference>
<dbReference type="PANTHER" id="PTHR41259:SF1">
    <property type="entry name" value="DOUBLE-STRAND BREAK REPAIR RAD50 ATPASE, PUTATIVE-RELATED"/>
    <property type="match status" value="1"/>
</dbReference>
<accession>A0A9D6Z290</accession>
<comment type="caution">
    <text evidence="4">The sequence shown here is derived from an EMBL/GenBank/DDBJ whole genome shotgun (WGS) entry which is preliminary data.</text>
</comment>
<keyword evidence="2" id="KW-1133">Transmembrane helix</keyword>
<keyword evidence="2" id="KW-0812">Transmembrane</keyword>
<protein>
    <submittedName>
        <fullName evidence="4">AAA family ATPase</fullName>
    </submittedName>
</protein>
<dbReference type="PANTHER" id="PTHR41259">
    <property type="entry name" value="DOUBLE-STRAND BREAK REPAIR RAD50 ATPASE, PUTATIVE-RELATED"/>
    <property type="match status" value="1"/>
</dbReference>
<sequence>MWIEEIFIDNFGAFSRLKIKGLGQRLTVIVGPNEAGKTTMMEFVRSVFFGFRKKGSGANTYDSPGGTVRSGRLSVQTGNGRLQIYRVEKRGQKEGILTILDETGNVIERSTVPVFGPGIQRKVYETLFAFDLDRMRHLDHDALRGKIVAAALGSVQVNPLEILKNLDDQSRKWMKRSHTDKESLPAIQSQIGEIDRKLKALQERPNRYFRLTRELEQATVRRKDLSYLTSEAATELPKLEKLIQRREEWTRLVSIENQMAALQHADRFPADGIPRLEQALEQLNQAENESLETRIKLNQIQERLARLNPDPTALEHSKAIYDLSREAASLASLPAEIEECEASLSRTQRTLVSEKEALGAGWDEKRISDSDPSLRLEQEIRVFLDSFSDCRDRIKDLQVRVSESEERLRVIGEKAAAKRAEIDALSARCTRFLSLDSRAMLQEWKNNLERSHDLEQRLSEQNQQVRRLVAQKNDLESEIAVLDTKSRGLIANVFFWGILCALLSIVTGGIAGWGLNDSFSGAMVLAICLMIAAAIVTIVKIRNKRRKKRKENLSKSAEIITGDIAEIESRRRSNHRQIQVLKQRSGRIAENILQNPSAVLKDIIDAEIRSSAAEEPFRMRQALKSALRSDLTDLQSENNRKEQVSRFLAEESRTLEELRGRWERWIALRGLDQDLEPDVAIDFVRRLRDLKRSIHNIQEERTALETMKQQWEGFVFRVEGLAHLMGVSGAENPVGLVEQWVTRERETREALAEKKSISEKAQDLNVRMSVSNSKVVEAHGRIAALYEAAGVADEESFRERSQFHAHFQRLDHERRILVAGLVGGLSFSGEEDMRECLTAQDWDANRERAGFLRGQLIEMREESEEFAMRCGSLGREIRSMEHEDESDRLLAEKHEFVARMERGVVELIAAKIACSLMERTLRLYELEKQPKVLERTSEIFRTITGNGFQRVIFPLDGASIKVERSNGTMIDEELLSRGTLEQLYLSLRLAHLDVYHRDKPSIPLVMDDVLVNFDPERAKRTASALADFSDGSGIQIIFFTCHPQTG</sequence>
<name>A0A9D6Z290_9BACT</name>
<dbReference type="AlphaFoldDB" id="A0A9D6Z290"/>
<feature type="domain" description="YhaN AAA" evidence="3">
    <location>
        <begin position="1"/>
        <end position="205"/>
    </location>
</feature>
<keyword evidence="2" id="KW-0472">Membrane</keyword>
<dbReference type="Pfam" id="PF13514">
    <property type="entry name" value="AAA_27"/>
    <property type="match status" value="1"/>
</dbReference>
<feature type="non-terminal residue" evidence="4">
    <location>
        <position position="1046"/>
    </location>
</feature>
<evidence type="ECO:0000256" key="1">
    <source>
        <dbReference type="SAM" id="Coils"/>
    </source>
</evidence>
<dbReference type="Proteomes" id="UP000807825">
    <property type="component" value="Unassembled WGS sequence"/>
</dbReference>
<reference evidence="4" key="1">
    <citation type="submission" date="2020-07" db="EMBL/GenBank/DDBJ databases">
        <title>Huge and variable diversity of episymbiotic CPR bacteria and DPANN archaea in groundwater ecosystems.</title>
        <authorList>
            <person name="He C.Y."/>
            <person name="Keren R."/>
            <person name="Whittaker M."/>
            <person name="Farag I.F."/>
            <person name="Doudna J."/>
            <person name="Cate J.H.D."/>
            <person name="Banfield J.F."/>
        </authorList>
    </citation>
    <scope>NUCLEOTIDE SEQUENCE</scope>
    <source>
        <strain evidence="4">NC_groundwater_1664_Pr3_B-0.1um_52_9</strain>
    </source>
</reference>
<feature type="transmembrane region" description="Helical" evidence="2">
    <location>
        <begin position="519"/>
        <end position="539"/>
    </location>
</feature>
<gene>
    <name evidence="4" type="ORF">HY912_03470</name>
</gene>
<dbReference type="SUPFAM" id="SSF52540">
    <property type="entry name" value="P-loop containing nucleoside triphosphate hydrolases"/>
    <property type="match status" value="1"/>
</dbReference>
<feature type="coiled-coil region" evidence="1">
    <location>
        <begin position="273"/>
        <end position="303"/>
    </location>
</feature>
<keyword evidence="1" id="KW-0175">Coiled coil</keyword>
<dbReference type="InterPro" id="IPR038734">
    <property type="entry name" value="YhaN_AAA"/>
</dbReference>
<evidence type="ECO:0000313" key="5">
    <source>
        <dbReference type="Proteomes" id="UP000807825"/>
    </source>
</evidence>
<feature type="transmembrane region" description="Helical" evidence="2">
    <location>
        <begin position="493"/>
        <end position="513"/>
    </location>
</feature>
<feature type="coiled-coil region" evidence="1">
    <location>
        <begin position="441"/>
        <end position="485"/>
    </location>
</feature>
<evidence type="ECO:0000259" key="3">
    <source>
        <dbReference type="Pfam" id="PF13514"/>
    </source>
</evidence>
<dbReference type="EMBL" id="JACRDE010000104">
    <property type="protein sequence ID" value="MBI5248534.1"/>
    <property type="molecule type" value="Genomic_DNA"/>
</dbReference>
<proteinExistence type="predicted"/>
<evidence type="ECO:0000256" key="2">
    <source>
        <dbReference type="SAM" id="Phobius"/>
    </source>
</evidence>